<evidence type="ECO:0000313" key="11">
    <source>
        <dbReference type="EnsemblMetazoa" id="PPAI013155-PA"/>
    </source>
</evidence>
<proteinExistence type="inferred from homology"/>
<feature type="transmembrane region" description="Helical" evidence="10">
    <location>
        <begin position="69"/>
        <end position="88"/>
    </location>
</feature>
<keyword evidence="4 10" id="KW-0812">Transmembrane</keyword>
<keyword evidence="9 10" id="KW-0807">Transducer</keyword>
<dbReference type="PANTHER" id="PTHR21137:SF35">
    <property type="entry name" value="ODORANT RECEPTOR 19A-RELATED"/>
    <property type="match status" value="1"/>
</dbReference>
<keyword evidence="5 10" id="KW-0552">Olfaction</keyword>
<sequence>MPSQRHLEVLNQIKLRLKLGISFASNFVTNETFRYRMLIRAPLICSALAIVFLLTYIGNTFDGCVTRNLMISLMYFMAHVQIILKTLLMRYHRSNLLKLLDKVESLQNYLENKELRDISEKHLVQLSNAWLICFKILSVCMIVALLVLSTANALAGESKVIFHVPFIPNNYSYSSEIMLLLQFIFPALSISFIVFNDSGMVFFGFGIMSACDILFDYIFSNKEKIQENSDFLKIFIIRYCDVVDNINRLNNIMSISLLIQFLSSGIIIFGVFFLIRLNPTIPDGYIMASTAFIQTFLYCFFGEFITIKMERLTTVLYSTNWYDMNLKDRKSFMIILGVTQKAYGMKAGGMYNVNIYTFVQILKIALSWSTLILTLYAYE</sequence>
<dbReference type="GO" id="GO:0007165">
    <property type="term" value="P:signal transduction"/>
    <property type="evidence" value="ECO:0007669"/>
    <property type="project" value="UniProtKB-KW"/>
</dbReference>
<feature type="transmembrane region" description="Helical" evidence="10">
    <location>
        <begin position="177"/>
        <end position="195"/>
    </location>
</feature>
<organism evidence="11 12">
    <name type="scientific">Phlebotomus papatasi</name>
    <name type="common">Sandfly</name>
    <dbReference type="NCBI Taxonomy" id="29031"/>
    <lineage>
        <taxon>Eukaryota</taxon>
        <taxon>Metazoa</taxon>
        <taxon>Ecdysozoa</taxon>
        <taxon>Arthropoda</taxon>
        <taxon>Hexapoda</taxon>
        <taxon>Insecta</taxon>
        <taxon>Pterygota</taxon>
        <taxon>Neoptera</taxon>
        <taxon>Endopterygota</taxon>
        <taxon>Diptera</taxon>
        <taxon>Nematocera</taxon>
        <taxon>Psychodoidea</taxon>
        <taxon>Psychodidae</taxon>
        <taxon>Phlebotomus</taxon>
        <taxon>Phlebotomus</taxon>
    </lineage>
</organism>
<keyword evidence="8 10" id="KW-0675">Receptor</keyword>
<feature type="transmembrane region" description="Helical" evidence="10">
    <location>
        <begin position="129"/>
        <end position="156"/>
    </location>
</feature>
<comment type="subcellular location">
    <subcellularLocation>
        <location evidence="1 10">Cell membrane</location>
        <topology evidence="1 10">Multi-pass membrane protein</topology>
    </subcellularLocation>
</comment>
<dbReference type="GO" id="GO:0005886">
    <property type="term" value="C:plasma membrane"/>
    <property type="evidence" value="ECO:0007669"/>
    <property type="project" value="UniProtKB-SubCell"/>
</dbReference>
<dbReference type="Pfam" id="PF02949">
    <property type="entry name" value="7tm_6"/>
    <property type="match status" value="1"/>
</dbReference>
<name>A0A3F2ZE95_PHLPP</name>
<evidence type="ECO:0000256" key="7">
    <source>
        <dbReference type="ARBA" id="ARBA00023136"/>
    </source>
</evidence>
<evidence type="ECO:0000256" key="5">
    <source>
        <dbReference type="ARBA" id="ARBA00022725"/>
    </source>
</evidence>
<evidence type="ECO:0000256" key="8">
    <source>
        <dbReference type="ARBA" id="ARBA00023170"/>
    </source>
</evidence>
<dbReference type="EnsemblMetazoa" id="PPAI013155-RA">
    <property type="protein sequence ID" value="PPAI013155-PA"/>
    <property type="gene ID" value="PPAI013155"/>
</dbReference>
<dbReference type="AlphaFoldDB" id="A0A3F2ZE95"/>
<evidence type="ECO:0000256" key="10">
    <source>
        <dbReference type="RuleBase" id="RU351113"/>
    </source>
</evidence>
<dbReference type="VEuPathDB" id="VectorBase:PPAPM1_001921"/>
<keyword evidence="7 10" id="KW-0472">Membrane</keyword>
<dbReference type="GO" id="GO:0005549">
    <property type="term" value="F:odorant binding"/>
    <property type="evidence" value="ECO:0007669"/>
    <property type="project" value="InterPro"/>
</dbReference>
<feature type="transmembrane region" description="Helical" evidence="10">
    <location>
        <begin position="284"/>
        <end position="301"/>
    </location>
</feature>
<keyword evidence="2" id="KW-1003">Cell membrane</keyword>
<feature type="transmembrane region" description="Helical" evidence="10">
    <location>
        <begin position="257"/>
        <end position="278"/>
    </location>
</feature>
<evidence type="ECO:0000256" key="4">
    <source>
        <dbReference type="ARBA" id="ARBA00022692"/>
    </source>
</evidence>
<dbReference type="Proteomes" id="UP000092462">
    <property type="component" value="Unassembled WGS sequence"/>
</dbReference>
<dbReference type="VEuPathDB" id="VectorBase:PPAI013155"/>
<accession>A0A3F2ZE95</accession>
<evidence type="ECO:0000256" key="1">
    <source>
        <dbReference type="ARBA" id="ARBA00004651"/>
    </source>
</evidence>
<keyword evidence="12" id="KW-1185">Reference proteome</keyword>
<evidence type="ECO:0000256" key="6">
    <source>
        <dbReference type="ARBA" id="ARBA00022989"/>
    </source>
</evidence>
<dbReference type="InterPro" id="IPR004117">
    <property type="entry name" value="7tm6_olfct_rcpt"/>
</dbReference>
<evidence type="ECO:0000313" key="12">
    <source>
        <dbReference type="Proteomes" id="UP000092462"/>
    </source>
</evidence>
<dbReference type="GO" id="GO:0004984">
    <property type="term" value="F:olfactory receptor activity"/>
    <property type="evidence" value="ECO:0007669"/>
    <property type="project" value="InterPro"/>
</dbReference>
<dbReference type="PANTHER" id="PTHR21137">
    <property type="entry name" value="ODORANT RECEPTOR"/>
    <property type="match status" value="1"/>
</dbReference>
<reference evidence="11" key="1">
    <citation type="submission" date="2022-08" db="UniProtKB">
        <authorList>
            <consortium name="EnsemblMetazoa"/>
        </authorList>
    </citation>
    <scope>IDENTIFICATION</scope>
    <source>
        <strain evidence="11">Israel</strain>
    </source>
</reference>
<protein>
    <recommendedName>
        <fullName evidence="10">Odorant receptor</fullName>
    </recommendedName>
</protein>
<comment type="similarity">
    <text evidence="10">Belongs to the insect chemoreceptor superfamily. Heteromeric odorant receptor channel (TC 1.A.69) family.</text>
</comment>
<keyword evidence="6 10" id="KW-1133">Transmembrane helix</keyword>
<keyword evidence="3 10" id="KW-0716">Sensory transduction</keyword>
<evidence type="ECO:0000256" key="2">
    <source>
        <dbReference type="ARBA" id="ARBA00022475"/>
    </source>
</evidence>
<evidence type="ECO:0000256" key="3">
    <source>
        <dbReference type="ARBA" id="ARBA00022606"/>
    </source>
</evidence>
<feature type="transmembrane region" description="Helical" evidence="10">
    <location>
        <begin position="355"/>
        <end position="378"/>
    </location>
</feature>
<evidence type="ECO:0000256" key="9">
    <source>
        <dbReference type="ARBA" id="ARBA00023224"/>
    </source>
</evidence>
<dbReference type="EMBL" id="AJVK01014964">
    <property type="status" value="NOT_ANNOTATED_CDS"/>
    <property type="molecule type" value="Genomic_DNA"/>
</dbReference>
<feature type="transmembrane region" description="Helical" evidence="10">
    <location>
        <begin position="37"/>
        <end position="57"/>
    </location>
</feature>